<feature type="transmembrane region" description="Helical" evidence="4">
    <location>
        <begin position="73"/>
        <end position="94"/>
    </location>
</feature>
<dbReference type="RefSeq" id="WP_254164994.1">
    <property type="nucleotide sequence ID" value="NZ_JANAFB010000004.1"/>
</dbReference>
<evidence type="ECO:0000313" key="6">
    <source>
        <dbReference type="Proteomes" id="UP001139502"/>
    </source>
</evidence>
<name>A0A9X2HDU3_9MICC</name>
<comment type="similarity">
    <text evidence="2">Belongs to the CDP-alcohol phosphatidyltransferase class-I family.</text>
</comment>
<feature type="transmembrane region" description="Helical" evidence="4">
    <location>
        <begin position="100"/>
        <end position="120"/>
    </location>
</feature>
<evidence type="ECO:0000256" key="1">
    <source>
        <dbReference type="ARBA" id="ARBA00022679"/>
    </source>
</evidence>
<dbReference type="AlphaFoldDB" id="A0A9X2HDU3"/>
<feature type="region of interest" description="Disordered" evidence="3">
    <location>
        <begin position="244"/>
        <end position="264"/>
    </location>
</feature>
<dbReference type="EMBL" id="JANAFB010000004">
    <property type="protein sequence ID" value="MCP3425012.1"/>
    <property type="molecule type" value="Genomic_DNA"/>
</dbReference>
<dbReference type="GO" id="GO:0016780">
    <property type="term" value="F:phosphotransferase activity, for other substituted phosphate groups"/>
    <property type="evidence" value="ECO:0007669"/>
    <property type="project" value="InterPro"/>
</dbReference>
<feature type="transmembrane region" description="Helical" evidence="4">
    <location>
        <begin position="141"/>
        <end position="168"/>
    </location>
</feature>
<dbReference type="InterPro" id="IPR043130">
    <property type="entry name" value="CDP-OH_PTrfase_TM_dom"/>
</dbReference>
<dbReference type="GO" id="GO:0008654">
    <property type="term" value="P:phospholipid biosynthetic process"/>
    <property type="evidence" value="ECO:0007669"/>
    <property type="project" value="InterPro"/>
</dbReference>
<feature type="transmembrane region" description="Helical" evidence="4">
    <location>
        <begin position="40"/>
        <end position="61"/>
    </location>
</feature>
<gene>
    <name evidence="5" type="ORF">NBM05_02930</name>
</gene>
<keyword evidence="4" id="KW-0472">Membrane</keyword>
<proteinExistence type="inferred from homology"/>
<evidence type="ECO:0000256" key="2">
    <source>
        <dbReference type="RuleBase" id="RU003750"/>
    </source>
</evidence>
<dbReference type="InterPro" id="IPR000462">
    <property type="entry name" value="CDP-OH_P_trans"/>
</dbReference>
<keyword evidence="4" id="KW-0812">Transmembrane</keyword>
<dbReference type="InterPro" id="IPR048254">
    <property type="entry name" value="CDP_ALCOHOL_P_TRANSF_CS"/>
</dbReference>
<comment type="caution">
    <text evidence="5">The sequence shown here is derived from an EMBL/GenBank/DDBJ whole genome shotgun (WGS) entry which is preliminary data.</text>
</comment>
<feature type="transmembrane region" description="Helical" evidence="4">
    <location>
        <begin position="12"/>
        <end position="34"/>
    </location>
</feature>
<dbReference type="PROSITE" id="PS00379">
    <property type="entry name" value="CDP_ALCOHOL_P_TRANSF"/>
    <property type="match status" value="1"/>
</dbReference>
<feature type="transmembrane region" description="Helical" evidence="4">
    <location>
        <begin position="209"/>
        <end position="228"/>
    </location>
</feature>
<evidence type="ECO:0000256" key="4">
    <source>
        <dbReference type="SAM" id="Phobius"/>
    </source>
</evidence>
<keyword evidence="4" id="KW-1133">Transmembrane helix</keyword>
<protein>
    <submittedName>
        <fullName evidence="5">CDP-alcohol phosphatidyltransferase family protein</fullName>
    </submittedName>
</protein>
<dbReference type="GO" id="GO:0016020">
    <property type="term" value="C:membrane"/>
    <property type="evidence" value="ECO:0007669"/>
    <property type="project" value="InterPro"/>
</dbReference>
<dbReference type="Gene3D" id="1.20.120.1760">
    <property type="match status" value="1"/>
</dbReference>
<evidence type="ECO:0000256" key="3">
    <source>
        <dbReference type="SAM" id="MobiDB-lite"/>
    </source>
</evidence>
<evidence type="ECO:0000313" key="5">
    <source>
        <dbReference type="EMBL" id="MCP3425012.1"/>
    </source>
</evidence>
<keyword evidence="6" id="KW-1185">Reference proteome</keyword>
<dbReference type="Proteomes" id="UP001139502">
    <property type="component" value="Unassembled WGS sequence"/>
</dbReference>
<keyword evidence="1 2" id="KW-0808">Transferase</keyword>
<organism evidence="5 6">
    <name type="scientific">Rothia santali</name>
    <dbReference type="NCBI Taxonomy" id="2949643"/>
    <lineage>
        <taxon>Bacteria</taxon>
        <taxon>Bacillati</taxon>
        <taxon>Actinomycetota</taxon>
        <taxon>Actinomycetes</taxon>
        <taxon>Micrococcales</taxon>
        <taxon>Micrococcaceae</taxon>
        <taxon>Rothia</taxon>
    </lineage>
</organism>
<sequence length="264" mass="27927">MQQTGRSTRRRAVADALAAPALYLLAILAIGWFVAPPLRVGLPALGAGLAIVGLAVLSVLRRRPPFTTAADRITLFRVTLAGLCAASTVLMLAGQLPARGWLISVIVSVTLILDAVDGWVARRTGSSTPEGARLDMESDAALLLILSTAAALTLGPWVLAIGLMRYAYVLAARFRRPLRAELPFSQFRRVVAATQGVVLLAVFAPFMPLPLVGASAAAALTLLIASFARDVVLLERRAATERRAAVGPRPAPGPGPRLRRPRLP</sequence>
<dbReference type="Pfam" id="PF01066">
    <property type="entry name" value="CDP-OH_P_transf"/>
    <property type="match status" value="1"/>
</dbReference>
<reference evidence="5" key="1">
    <citation type="submission" date="2022-06" db="EMBL/GenBank/DDBJ databases">
        <title>Rothia sp. isolated from sandalwood seedling.</title>
        <authorList>
            <person name="Tuikhar N."/>
            <person name="Kirdat K."/>
            <person name="Thorat V."/>
            <person name="Swetha P."/>
            <person name="Padma S."/>
            <person name="Sundararaj R."/>
            <person name="Yadav A."/>
        </authorList>
    </citation>
    <scope>NUCLEOTIDE SEQUENCE</scope>
    <source>
        <strain evidence="5">AR01</strain>
    </source>
</reference>
<accession>A0A9X2HDU3</accession>